<dbReference type="EMBL" id="WOEZ01000210">
    <property type="protein sequence ID" value="NPT60055.1"/>
    <property type="molecule type" value="Genomic_DNA"/>
</dbReference>
<evidence type="ECO:0000313" key="7">
    <source>
        <dbReference type="Proteomes" id="UP000655523"/>
    </source>
</evidence>
<organism evidence="6 7">
    <name type="scientific">Paraburkholderia elongata</name>
    <dbReference type="NCBI Taxonomy" id="2675747"/>
    <lineage>
        <taxon>Bacteria</taxon>
        <taxon>Pseudomonadati</taxon>
        <taxon>Pseudomonadota</taxon>
        <taxon>Betaproteobacteria</taxon>
        <taxon>Burkholderiales</taxon>
        <taxon>Burkholderiaceae</taxon>
        <taxon>Paraburkholderia</taxon>
    </lineage>
</organism>
<sequence>MTSSIATSKDTSPGLVLRLPETAFTRSGIAFRPNEDIWHWTDGPFRLHLDFRKLTVSAVFPCDSLKHSLLVFAKRNSASHVTNLFNVFVHFLALRVKSTPLVSVTAEEVSNYAARLKDHEKWRVGTLNVLLQKWEALGLSGVEPDCTQYLRERRKPGNEKGAAVRTRDPEEGPFSEAEYSTLYKAVDAAYGAGEVPRWIAVLTRLLFACGGRISQYASLKVLDLTARDGSFVLSLPQAKTREVHSRVSFKEFDLSPQTGRLVLEYIEELRSQGHDDDAPLFPETVVMSQGPRARTRSEEDLFFGHCIRDHLSRIFREFMDSLAPPTERLAFKPIPVTPSRFRYTFGTRLAEEGASKAVIADRLGHVDLQHVDVYFEASPKIVENIHKAMDSQLAPLAQAFRGRLVEDEEHSTHKGAPGSRIIDFRVSKTPVGSCGCKGQGCGFDRPTACYTCFKFEPWLDAPHEKVLRRLQDERKRWESDERLAAINDDAIRAVQEVIAECGQANEQRRSGVTA</sequence>
<evidence type="ECO:0000256" key="1">
    <source>
        <dbReference type="ARBA" id="ARBA00008857"/>
    </source>
</evidence>
<keyword evidence="3" id="KW-0238">DNA-binding</keyword>
<dbReference type="InterPro" id="IPR048120">
    <property type="entry name" value="Integrase-like"/>
</dbReference>
<evidence type="ECO:0000256" key="3">
    <source>
        <dbReference type="ARBA" id="ARBA00023125"/>
    </source>
</evidence>
<proteinExistence type="inferred from homology"/>
<dbReference type="InterPro" id="IPR011010">
    <property type="entry name" value="DNA_brk_join_enz"/>
</dbReference>
<dbReference type="SUPFAM" id="SSF56349">
    <property type="entry name" value="DNA breaking-rejoining enzymes"/>
    <property type="match status" value="1"/>
</dbReference>
<dbReference type="CDD" id="cd00397">
    <property type="entry name" value="DNA_BRE_C"/>
    <property type="match status" value="1"/>
</dbReference>
<dbReference type="Proteomes" id="UP000655523">
    <property type="component" value="Unassembled WGS sequence"/>
</dbReference>
<keyword evidence="2" id="KW-0229">DNA integration</keyword>
<feature type="domain" description="Tyr recombinase" evidence="5">
    <location>
        <begin position="169"/>
        <end position="387"/>
    </location>
</feature>
<name>A0A972SNL0_9BURK</name>
<dbReference type="Pfam" id="PF00589">
    <property type="entry name" value="Phage_integrase"/>
    <property type="match status" value="1"/>
</dbReference>
<gene>
    <name evidence="6" type="ORF">GNZ13_37260</name>
</gene>
<dbReference type="GO" id="GO:0006310">
    <property type="term" value="P:DNA recombination"/>
    <property type="evidence" value="ECO:0007669"/>
    <property type="project" value="UniProtKB-KW"/>
</dbReference>
<comment type="caution">
    <text evidence="6">The sequence shown here is derived from an EMBL/GenBank/DDBJ whole genome shotgun (WGS) entry which is preliminary data.</text>
</comment>
<keyword evidence="7" id="KW-1185">Reference proteome</keyword>
<dbReference type="GO" id="GO:0015074">
    <property type="term" value="P:DNA integration"/>
    <property type="evidence" value="ECO:0007669"/>
    <property type="project" value="UniProtKB-KW"/>
</dbReference>
<dbReference type="PROSITE" id="PS51898">
    <property type="entry name" value="TYR_RECOMBINASE"/>
    <property type="match status" value="1"/>
</dbReference>
<dbReference type="Gene3D" id="1.10.443.10">
    <property type="entry name" value="Intergrase catalytic core"/>
    <property type="match status" value="1"/>
</dbReference>
<evidence type="ECO:0000313" key="6">
    <source>
        <dbReference type="EMBL" id="NPT60055.1"/>
    </source>
</evidence>
<dbReference type="GO" id="GO:0003677">
    <property type="term" value="F:DNA binding"/>
    <property type="evidence" value="ECO:0007669"/>
    <property type="project" value="UniProtKB-KW"/>
</dbReference>
<dbReference type="PANTHER" id="PTHR30349">
    <property type="entry name" value="PHAGE INTEGRASE-RELATED"/>
    <property type="match status" value="1"/>
</dbReference>
<dbReference type="NCBIfam" id="NF041502">
    <property type="entry name" value="integrase_1"/>
    <property type="match status" value="1"/>
</dbReference>
<evidence type="ECO:0000256" key="2">
    <source>
        <dbReference type="ARBA" id="ARBA00022908"/>
    </source>
</evidence>
<dbReference type="RefSeq" id="WP_172174255.1">
    <property type="nucleotide sequence ID" value="NZ_WOEZ01000210.1"/>
</dbReference>
<protein>
    <submittedName>
        <fullName evidence="6">Tyrosine-type recombinase/integrase</fullName>
    </submittedName>
</protein>
<dbReference type="InterPro" id="IPR050090">
    <property type="entry name" value="Tyrosine_recombinase_XerCD"/>
</dbReference>
<evidence type="ECO:0000256" key="4">
    <source>
        <dbReference type="ARBA" id="ARBA00023172"/>
    </source>
</evidence>
<dbReference type="AlphaFoldDB" id="A0A972SNL0"/>
<reference evidence="6 7" key="1">
    <citation type="submission" date="2019-11" db="EMBL/GenBank/DDBJ databases">
        <title>Metabolism of dissolved organic matter in forest soils.</title>
        <authorList>
            <person name="Cyle K.T."/>
            <person name="Wilhelm R.C."/>
            <person name="Martinez C.E."/>
        </authorList>
    </citation>
    <scope>NUCLEOTIDE SEQUENCE [LARGE SCALE GENOMIC DNA]</scope>
    <source>
        <strain evidence="6 7">5N</strain>
    </source>
</reference>
<comment type="similarity">
    <text evidence="1">Belongs to the 'phage' integrase family.</text>
</comment>
<accession>A0A972SNL0</accession>
<evidence type="ECO:0000259" key="5">
    <source>
        <dbReference type="PROSITE" id="PS51898"/>
    </source>
</evidence>
<dbReference type="InterPro" id="IPR013762">
    <property type="entry name" value="Integrase-like_cat_sf"/>
</dbReference>
<dbReference type="PANTHER" id="PTHR30349:SF41">
    <property type="entry name" value="INTEGRASE_RECOMBINASE PROTEIN MJ0367-RELATED"/>
    <property type="match status" value="1"/>
</dbReference>
<keyword evidence="4" id="KW-0233">DNA recombination</keyword>
<dbReference type="InterPro" id="IPR002104">
    <property type="entry name" value="Integrase_catalytic"/>
</dbReference>